<gene>
    <name evidence="4" type="ORF">EJA03_18760</name>
</gene>
<name>A0A3R9ECQ3_9VIBR</name>
<proteinExistence type="inferred from homology"/>
<reference evidence="4 5" key="1">
    <citation type="submission" date="2018-12" db="EMBL/GenBank/DDBJ databases">
        <title>Genomic taxonomy of the Vibrionaceae family.</title>
        <authorList>
            <person name="Gomez-Gil B."/>
            <person name="Enciso-Ibarra K."/>
        </authorList>
    </citation>
    <scope>NUCLEOTIDE SEQUENCE [LARGE SCALE GENOMIC DNA]</scope>
    <source>
        <strain evidence="4 5">CAIM 594</strain>
    </source>
</reference>
<dbReference type="OrthoDB" id="5579173at2"/>
<dbReference type="InterPro" id="IPR055267">
    <property type="entry name" value="Aerolysin-like_C"/>
</dbReference>
<dbReference type="Gene3D" id="3.30.412.10">
    <property type="entry name" value="Proaerolysin, chain A, domain 2"/>
    <property type="match status" value="1"/>
</dbReference>
<dbReference type="Proteomes" id="UP000269041">
    <property type="component" value="Unassembled WGS sequence"/>
</dbReference>
<comment type="similarity">
    <text evidence="1">Belongs to the aerolysin family.</text>
</comment>
<accession>A0A3R9ECQ3</accession>
<evidence type="ECO:0000313" key="4">
    <source>
        <dbReference type="EMBL" id="RSD28929.1"/>
    </source>
</evidence>
<organism evidence="4 5">
    <name type="scientific">Vibrio pectenicida</name>
    <dbReference type="NCBI Taxonomy" id="62763"/>
    <lineage>
        <taxon>Bacteria</taxon>
        <taxon>Pseudomonadati</taxon>
        <taxon>Pseudomonadota</taxon>
        <taxon>Gammaproteobacteria</taxon>
        <taxon>Vibrionales</taxon>
        <taxon>Vibrionaceae</taxon>
        <taxon>Vibrio</taxon>
    </lineage>
</organism>
<keyword evidence="2" id="KW-1015">Disulfide bond</keyword>
<dbReference type="SUPFAM" id="SSF56973">
    <property type="entry name" value="Aerolisin/ETX pore-forming domain"/>
    <property type="match status" value="1"/>
</dbReference>
<dbReference type="SUPFAM" id="SSF56436">
    <property type="entry name" value="C-type lectin-like"/>
    <property type="match status" value="1"/>
</dbReference>
<dbReference type="InterPro" id="IPR005830">
    <property type="entry name" value="Aerolysn"/>
</dbReference>
<dbReference type="InterPro" id="IPR016187">
    <property type="entry name" value="CTDL_fold"/>
</dbReference>
<dbReference type="PANTHER" id="PTHR39244:SF5">
    <property type="entry name" value="NATTERIN-3-LIKE"/>
    <property type="match status" value="1"/>
</dbReference>
<dbReference type="InterPro" id="IPR053237">
    <property type="entry name" value="Natterin_C"/>
</dbReference>
<comment type="caution">
    <text evidence="4">The sequence shown here is derived from an EMBL/GenBank/DDBJ whole genome shotgun (WGS) entry which is preliminary data.</text>
</comment>
<dbReference type="EMBL" id="RSFA01000140">
    <property type="protein sequence ID" value="RSD28929.1"/>
    <property type="molecule type" value="Genomic_DNA"/>
</dbReference>
<evidence type="ECO:0000256" key="2">
    <source>
        <dbReference type="ARBA" id="ARBA00023157"/>
    </source>
</evidence>
<dbReference type="AlphaFoldDB" id="A0A3R9ECQ3"/>
<dbReference type="PANTHER" id="PTHR39244">
    <property type="entry name" value="NATTERIN-4"/>
    <property type="match status" value="1"/>
</dbReference>
<keyword evidence="5" id="KW-1185">Reference proteome</keyword>
<evidence type="ECO:0000259" key="3">
    <source>
        <dbReference type="SMART" id="SM00999"/>
    </source>
</evidence>
<dbReference type="Gene3D" id="2.170.15.10">
    <property type="entry name" value="Proaerolysin, chain A, domain 3"/>
    <property type="match status" value="1"/>
</dbReference>
<dbReference type="GO" id="GO:0005576">
    <property type="term" value="C:extracellular region"/>
    <property type="evidence" value="ECO:0007669"/>
    <property type="project" value="InterPro"/>
</dbReference>
<protein>
    <submittedName>
        <fullName evidence="4">Aerolysin family beta-barrel pore-forming toxin</fullName>
    </submittedName>
</protein>
<sequence length="487" mass="55355">MRVFTMKVFLYLVVFFIFPAKDLLANIPSVYVELDDIKLQKKPCRSGYEPISLSTAMMYQQRLAAKMGEWQLTNIANGLIIMGPGHKGNIKIANQLAYTSWCIESHKKRAYQADVSLPLMLKAPNRQKLEWLMVNSREFYEPLADLANLLGYSWSGGVDGRQSGEDMVTSIYDSGVYHIKSDAVGGGLPCSGYRCDDRLIIDISDLKYQLLPSTVTQKNSTDEVQEILGVRRAMVNNDSDVNQQYRVTLTYKKQTSWKFKSSINFEQAVSVKSNFTLPFIGESEVEVSFSAGQSWGEESSGATSELVTDTIVVNVPPKRRQEVLMTMYKTSKVFPYKGQARVSYDLGLYGFLSWSGNADIEHPTYRPYKYYQWEIGRKSSNGNNLDDQFDNRNIPLQEHTWDWSWVVNLFGLPYTQAVIDAIQRPIVTEVGGDLSLQSVYGAEVYFGETIELEDTNRFRRSLSDLSDWKTINTSDALSYVKVEIERL</sequence>
<evidence type="ECO:0000313" key="5">
    <source>
        <dbReference type="Proteomes" id="UP000269041"/>
    </source>
</evidence>
<feature type="domain" description="Aerolysin-like C-terminal" evidence="3">
    <location>
        <begin position="124"/>
        <end position="467"/>
    </location>
</feature>
<dbReference type="PRINTS" id="PR00754">
    <property type="entry name" value="AEROLYSIN"/>
</dbReference>
<dbReference type="Gene3D" id="3.10.40.10">
    <property type="entry name" value="Aerolysin/Pertussis toxin (APT), N-terminal domain"/>
    <property type="match status" value="1"/>
</dbReference>
<dbReference type="InterPro" id="IPR037015">
    <property type="entry name" value="APT_N_sf"/>
</dbReference>
<dbReference type="SMART" id="SM00999">
    <property type="entry name" value="Aerolysin"/>
    <property type="match status" value="1"/>
</dbReference>
<dbReference type="Pfam" id="PF01117">
    <property type="entry name" value="Aerolysin"/>
    <property type="match status" value="1"/>
</dbReference>
<evidence type="ECO:0000256" key="1">
    <source>
        <dbReference type="ARBA" id="ARBA00009831"/>
    </source>
</evidence>